<dbReference type="Proteomes" id="UP000321793">
    <property type="component" value="Unassembled WGS sequence"/>
</dbReference>
<keyword evidence="2 9" id="KW-0121">Carboxypeptidase</keyword>
<dbReference type="InterPro" id="IPR027478">
    <property type="entry name" value="LdcA_N"/>
</dbReference>
<gene>
    <name evidence="9" type="ORF">KLO01_09660</name>
</gene>
<keyword evidence="3" id="KW-0645">Protease</keyword>
<dbReference type="OrthoDB" id="9807329at2"/>
<evidence type="ECO:0000256" key="3">
    <source>
        <dbReference type="ARBA" id="ARBA00022670"/>
    </source>
</evidence>
<dbReference type="InterPro" id="IPR029062">
    <property type="entry name" value="Class_I_gatase-like"/>
</dbReference>
<dbReference type="InterPro" id="IPR040921">
    <property type="entry name" value="Peptidase_S66C"/>
</dbReference>
<dbReference type="GO" id="GO:0008236">
    <property type="term" value="F:serine-type peptidase activity"/>
    <property type="evidence" value="ECO:0007669"/>
    <property type="project" value="UniProtKB-KW"/>
</dbReference>
<reference evidence="9 10" key="1">
    <citation type="submission" date="2019-07" db="EMBL/GenBank/DDBJ databases">
        <title>Whole genome shotgun sequence of Knoellia locipacati NBRC 109775.</title>
        <authorList>
            <person name="Hosoyama A."/>
            <person name="Uohara A."/>
            <person name="Ohji S."/>
            <person name="Ichikawa N."/>
        </authorList>
    </citation>
    <scope>NUCLEOTIDE SEQUENCE [LARGE SCALE GENOMIC DNA]</scope>
    <source>
        <strain evidence="9 10">NBRC 109775</strain>
    </source>
</reference>
<organism evidence="9 10">
    <name type="scientific">Knoellia locipacati</name>
    <dbReference type="NCBI Taxonomy" id="882824"/>
    <lineage>
        <taxon>Bacteria</taxon>
        <taxon>Bacillati</taxon>
        <taxon>Actinomycetota</taxon>
        <taxon>Actinomycetes</taxon>
        <taxon>Micrococcales</taxon>
        <taxon>Intrasporangiaceae</taxon>
        <taxon>Knoellia</taxon>
    </lineage>
</organism>
<keyword evidence="4" id="KW-0378">Hydrolase</keyword>
<evidence type="ECO:0000256" key="6">
    <source>
        <dbReference type="PIRSR" id="PIRSR028757-1"/>
    </source>
</evidence>
<dbReference type="InterPro" id="IPR040449">
    <property type="entry name" value="Peptidase_S66_N"/>
</dbReference>
<accession>A0A512SY80</accession>
<dbReference type="Gene3D" id="3.50.30.60">
    <property type="entry name" value="LD-carboxypeptidase A C-terminal domain-like"/>
    <property type="match status" value="1"/>
</dbReference>
<dbReference type="SUPFAM" id="SSF141986">
    <property type="entry name" value="LD-carboxypeptidase A C-terminal domain-like"/>
    <property type="match status" value="1"/>
</dbReference>
<evidence type="ECO:0000256" key="1">
    <source>
        <dbReference type="ARBA" id="ARBA00010233"/>
    </source>
</evidence>
<feature type="active site" description="Charge relay system" evidence="6">
    <location>
        <position position="213"/>
    </location>
</feature>
<feature type="domain" description="LD-carboxypeptidase N-terminal" evidence="7">
    <location>
        <begin position="16"/>
        <end position="136"/>
    </location>
</feature>
<evidence type="ECO:0000313" key="10">
    <source>
        <dbReference type="Proteomes" id="UP000321793"/>
    </source>
</evidence>
<dbReference type="Pfam" id="PF02016">
    <property type="entry name" value="Peptidase_S66"/>
    <property type="match status" value="1"/>
</dbReference>
<dbReference type="PANTHER" id="PTHR30237:SF2">
    <property type="entry name" value="MUREIN TETRAPEPTIDE CARBOXYPEPTIDASE"/>
    <property type="match status" value="1"/>
</dbReference>
<dbReference type="EMBL" id="BKBA01000003">
    <property type="protein sequence ID" value="GEQ12919.1"/>
    <property type="molecule type" value="Genomic_DNA"/>
</dbReference>
<dbReference type="PIRSF" id="PIRSF028757">
    <property type="entry name" value="LD-carboxypeptidase"/>
    <property type="match status" value="1"/>
</dbReference>
<sequence>MKPLQRPRRLVEGDRVVIVSPSGPAPRDRLESGADVLRGWGLDVTVAPSAGQRSARFPYLAGDDDARAADFEAAWCDPDVAAVVCARGGYGVQRMVDRVDWDALRTAGPKVLVGYSDITALHSAVATHLGLVSLHAPMTATEVFLNDMASAEHLRRTLFEPESVQTLTSQWASPVVGGRAQGVTLGGCLSLLAGELGTPTGMPSAAGGLLLLEDVDEKAYRIDGYLTHLRRSGWLEGVAGVVLGSWQDCEPVTELLEDRLGDLGVPVLADLGFGHCPSPVTVPLGVPATLDADASTLVLDVPALA</sequence>
<dbReference type="InterPro" id="IPR003507">
    <property type="entry name" value="S66_fam"/>
</dbReference>
<dbReference type="GO" id="GO:0004180">
    <property type="term" value="F:carboxypeptidase activity"/>
    <property type="evidence" value="ECO:0007669"/>
    <property type="project" value="UniProtKB-KW"/>
</dbReference>
<keyword evidence="5" id="KW-0720">Serine protease</keyword>
<feature type="active site" description="Nucleophile" evidence="6">
    <location>
        <position position="116"/>
    </location>
</feature>
<proteinExistence type="inferred from homology"/>
<evidence type="ECO:0000259" key="7">
    <source>
        <dbReference type="Pfam" id="PF02016"/>
    </source>
</evidence>
<dbReference type="GO" id="GO:0006508">
    <property type="term" value="P:proteolysis"/>
    <property type="evidence" value="ECO:0007669"/>
    <property type="project" value="UniProtKB-KW"/>
</dbReference>
<comment type="caution">
    <text evidence="9">The sequence shown here is derived from an EMBL/GenBank/DDBJ whole genome shotgun (WGS) entry which is preliminary data.</text>
</comment>
<evidence type="ECO:0000256" key="5">
    <source>
        <dbReference type="ARBA" id="ARBA00022825"/>
    </source>
</evidence>
<dbReference type="CDD" id="cd07025">
    <property type="entry name" value="Peptidase_S66"/>
    <property type="match status" value="1"/>
</dbReference>
<dbReference type="Gene3D" id="3.40.50.10740">
    <property type="entry name" value="Class I glutamine amidotransferase-like"/>
    <property type="match status" value="1"/>
</dbReference>
<evidence type="ECO:0000256" key="4">
    <source>
        <dbReference type="ARBA" id="ARBA00022801"/>
    </source>
</evidence>
<protein>
    <submittedName>
        <fullName evidence="9">Putative carboxypeptidase</fullName>
    </submittedName>
</protein>
<dbReference type="SUPFAM" id="SSF52317">
    <property type="entry name" value="Class I glutamine amidotransferase-like"/>
    <property type="match status" value="1"/>
</dbReference>
<evidence type="ECO:0000256" key="2">
    <source>
        <dbReference type="ARBA" id="ARBA00022645"/>
    </source>
</evidence>
<keyword evidence="10" id="KW-1185">Reference proteome</keyword>
<dbReference type="InterPro" id="IPR027461">
    <property type="entry name" value="Carboxypeptidase_A_C_sf"/>
</dbReference>
<feature type="active site" description="Charge relay system" evidence="6">
    <location>
        <position position="275"/>
    </location>
</feature>
<evidence type="ECO:0000313" key="9">
    <source>
        <dbReference type="EMBL" id="GEQ12919.1"/>
    </source>
</evidence>
<name>A0A512SY80_9MICO</name>
<comment type="similarity">
    <text evidence="1">Belongs to the peptidase S66 family.</text>
</comment>
<feature type="domain" description="LD-carboxypeptidase C-terminal" evidence="8">
    <location>
        <begin position="181"/>
        <end position="290"/>
    </location>
</feature>
<dbReference type="AlphaFoldDB" id="A0A512SY80"/>
<dbReference type="Pfam" id="PF17676">
    <property type="entry name" value="Peptidase_S66C"/>
    <property type="match status" value="1"/>
</dbReference>
<dbReference type="PANTHER" id="PTHR30237">
    <property type="entry name" value="MURAMOYLTETRAPEPTIDE CARBOXYPEPTIDASE"/>
    <property type="match status" value="1"/>
</dbReference>
<evidence type="ECO:0000259" key="8">
    <source>
        <dbReference type="Pfam" id="PF17676"/>
    </source>
</evidence>